<sequence length="420" mass="44037">MSSGISGGGAMGSGSGGNGDDRKGSENRLVRKDEKGRLMKPKVGARNRNYGEDYSRRDDRDSWDRSQHDNSRQGLGGGRDGGYGGRGQPGQGGRNPPPRPPPPPAQYTPPVAETSLVMTSGRFVPIGSRIRRDHAAIRPALTGDQLRGPDAIERVHAPLPTGNVPGLDRQYDASHGDSLANAFNYLSIAGSSFLAQRVRDEPPPQLEDPELRRHIVNTFSDTMVGPQLVNVMRSGNLTVDQVLNLAAFEMSRYLGQATQPLTYQGQEAVNQAFAFGQVGVAPHQMPAPVTTNSNEEFRAVHAELTAKLAAQAKATTSSGAGGTGDSGDVEGFSPSSSSAGDQLPTGHGVVATQTSNATGTSGTSSAKAKKSALKNAQEGGNLTDDLKRPREDEDEGERSGDGKRFKRDPSAGGADSAAAA</sequence>
<evidence type="ECO:0000313" key="2">
    <source>
        <dbReference type="EMBL" id="KAF2396699.1"/>
    </source>
</evidence>
<dbReference type="Proteomes" id="UP000799640">
    <property type="component" value="Unassembled WGS sequence"/>
</dbReference>
<feature type="region of interest" description="Disordered" evidence="1">
    <location>
        <begin position="315"/>
        <end position="420"/>
    </location>
</feature>
<evidence type="ECO:0000313" key="3">
    <source>
        <dbReference type="Proteomes" id="UP000799640"/>
    </source>
</evidence>
<gene>
    <name evidence="2" type="ORF">EJ06DRAFT_230788</name>
</gene>
<proteinExistence type="predicted"/>
<feature type="compositionally biased region" description="Gly residues" evidence="1">
    <location>
        <begin position="74"/>
        <end position="93"/>
    </location>
</feature>
<protein>
    <submittedName>
        <fullName evidence="2">Uncharacterized protein</fullName>
    </submittedName>
</protein>
<feature type="compositionally biased region" description="Basic and acidic residues" evidence="1">
    <location>
        <begin position="49"/>
        <end position="71"/>
    </location>
</feature>
<organism evidence="2 3">
    <name type="scientific">Trichodelitschia bisporula</name>
    <dbReference type="NCBI Taxonomy" id="703511"/>
    <lineage>
        <taxon>Eukaryota</taxon>
        <taxon>Fungi</taxon>
        <taxon>Dikarya</taxon>
        <taxon>Ascomycota</taxon>
        <taxon>Pezizomycotina</taxon>
        <taxon>Dothideomycetes</taxon>
        <taxon>Dothideomycetes incertae sedis</taxon>
        <taxon>Phaeotrichales</taxon>
        <taxon>Phaeotrichaceae</taxon>
        <taxon>Trichodelitschia</taxon>
    </lineage>
</organism>
<keyword evidence="3" id="KW-1185">Reference proteome</keyword>
<dbReference type="AlphaFoldDB" id="A0A6G1HLH2"/>
<dbReference type="EMBL" id="ML996706">
    <property type="protein sequence ID" value="KAF2396699.1"/>
    <property type="molecule type" value="Genomic_DNA"/>
</dbReference>
<feature type="compositionally biased region" description="Gly residues" evidence="1">
    <location>
        <begin position="1"/>
        <end position="18"/>
    </location>
</feature>
<feature type="compositionally biased region" description="Low complexity" evidence="1">
    <location>
        <begin position="410"/>
        <end position="420"/>
    </location>
</feature>
<name>A0A6G1HLH2_9PEZI</name>
<accession>A0A6G1HLH2</accession>
<reference evidence="2" key="1">
    <citation type="journal article" date="2020" name="Stud. Mycol.">
        <title>101 Dothideomycetes genomes: a test case for predicting lifestyles and emergence of pathogens.</title>
        <authorList>
            <person name="Haridas S."/>
            <person name="Albert R."/>
            <person name="Binder M."/>
            <person name="Bloem J."/>
            <person name="Labutti K."/>
            <person name="Salamov A."/>
            <person name="Andreopoulos B."/>
            <person name="Baker S."/>
            <person name="Barry K."/>
            <person name="Bills G."/>
            <person name="Bluhm B."/>
            <person name="Cannon C."/>
            <person name="Castanera R."/>
            <person name="Culley D."/>
            <person name="Daum C."/>
            <person name="Ezra D."/>
            <person name="Gonzalez J."/>
            <person name="Henrissat B."/>
            <person name="Kuo A."/>
            <person name="Liang C."/>
            <person name="Lipzen A."/>
            <person name="Lutzoni F."/>
            <person name="Magnuson J."/>
            <person name="Mondo S."/>
            <person name="Nolan M."/>
            <person name="Ohm R."/>
            <person name="Pangilinan J."/>
            <person name="Park H.-J."/>
            <person name="Ramirez L."/>
            <person name="Alfaro M."/>
            <person name="Sun H."/>
            <person name="Tritt A."/>
            <person name="Yoshinaga Y."/>
            <person name="Zwiers L.-H."/>
            <person name="Turgeon B."/>
            <person name="Goodwin S."/>
            <person name="Spatafora J."/>
            <person name="Crous P."/>
            <person name="Grigoriev I."/>
        </authorList>
    </citation>
    <scope>NUCLEOTIDE SEQUENCE</scope>
    <source>
        <strain evidence="2">CBS 262.69</strain>
    </source>
</reference>
<feature type="compositionally biased region" description="Basic and acidic residues" evidence="1">
    <location>
        <begin position="384"/>
        <end position="409"/>
    </location>
</feature>
<feature type="compositionally biased region" description="Low complexity" evidence="1">
    <location>
        <begin position="351"/>
        <end position="366"/>
    </location>
</feature>
<feature type="region of interest" description="Disordered" evidence="1">
    <location>
        <begin position="1"/>
        <end position="110"/>
    </location>
</feature>
<evidence type="ECO:0000256" key="1">
    <source>
        <dbReference type="SAM" id="MobiDB-lite"/>
    </source>
</evidence>
<feature type="compositionally biased region" description="Basic and acidic residues" evidence="1">
    <location>
        <begin position="19"/>
        <end position="37"/>
    </location>
</feature>
<feature type="compositionally biased region" description="Pro residues" evidence="1">
    <location>
        <begin position="95"/>
        <end position="107"/>
    </location>
</feature>